<gene>
    <name evidence="1" type="ORF">PF008_g14992</name>
</gene>
<sequence>MLAYFPRFRALRGKSVEGVAHDSLQRSCCAMIIQWNRMLRVDTSFVDWIEAREEVIGNYSLRDLWARVCTNAWGATSKCVKAAPSVEARELLRDGLAARSRRAAARRSGASLDCQVPACACRRLNVF</sequence>
<accession>A0A6G0RFV5</accession>
<organism evidence="1 2">
    <name type="scientific">Phytophthora fragariae</name>
    <dbReference type="NCBI Taxonomy" id="53985"/>
    <lineage>
        <taxon>Eukaryota</taxon>
        <taxon>Sar</taxon>
        <taxon>Stramenopiles</taxon>
        <taxon>Oomycota</taxon>
        <taxon>Peronosporomycetes</taxon>
        <taxon>Peronosporales</taxon>
        <taxon>Peronosporaceae</taxon>
        <taxon>Phytophthora</taxon>
    </lineage>
</organism>
<proteinExistence type="predicted"/>
<comment type="caution">
    <text evidence="1">The sequence shown here is derived from an EMBL/GenBank/DDBJ whole genome shotgun (WGS) entry which is preliminary data.</text>
</comment>
<dbReference type="AlphaFoldDB" id="A0A6G0RFV5"/>
<evidence type="ECO:0000313" key="2">
    <source>
        <dbReference type="Proteomes" id="UP000486351"/>
    </source>
</evidence>
<dbReference type="Proteomes" id="UP000486351">
    <property type="component" value="Unassembled WGS sequence"/>
</dbReference>
<reference evidence="1 2" key="1">
    <citation type="submission" date="2018-09" db="EMBL/GenBank/DDBJ databases">
        <title>Genomic investigation of the strawberry pathogen Phytophthora fragariae indicates pathogenicity is determined by transcriptional variation in three key races.</title>
        <authorList>
            <person name="Adams T.M."/>
            <person name="Armitage A.D."/>
            <person name="Sobczyk M.K."/>
            <person name="Bates H.J."/>
            <person name="Dunwell J.M."/>
            <person name="Nellist C.F."/>
            <person name="Harrison R.J."/>
        </authorList>
    </citation>
    <scope>NUCLEOTIDE SEQUENCE [LARGE SCALE GENOMIC DNA]</scope>
    <source>
        <strain evidence="1 2">NOV-77</strain>
    </source>
</reference>
<dbReference type="EMBL" id="QXFY01000954">
    <property type="protein sequence ID" value="KAE9332332.1"/>
    <property type="molecule type" value="Genomic_DNA"/>
</dbReference>
<evidence type="ECO:0000313" key="1">
    <source>
        <dbReference type="EMBL" id="KAE9332332.1"/>
    </source>
</evidence>
<name>A0A6G0RFV5_9STRA</name>
<protein>
    <submittedName>
        <fullName evidence="1">Uncharacterized protein</fullName>
    </submittedName>
</protein>